<dbReference type="EMBL" id="FPBP01000019">
    <property type="protein sequence ID" value="SFU96054.1"/>
    <property type="molecule type" value="Genomic_DNA"/>
</dbReference>
<reference evidence="2" key="1">
    <citation type="submission" date="2016-10" db="EMBL/GenBank/DDBJ databases">
        <authorList>
            <person name="Varghese N."/>
            <person name="Submissions S."/>
        </authorList>
    </citation>
    <scope>NUCLEOTIDE SEQUENCE [LARGE SCALE GENOMIC DNA]</scope>
    <source>
        <strain evidence="2">CGMCC 1.6981</strain>
    </source>
</reference>
<gene>
    <name evidence="1" type="ORF">SAMN04487955_1199</name>
</gene>
<dbReference type="AlphaFoldDB" id="A0A1I7KF96"/>
<name>A0A1I7KF96_9GAMM</name>
<organism evidence="1 2">
    <name type="scientific">Halomonas korlensis</name>
    <dbReference type="NCBI Taxonomy" id="463301"/>
    <lineage>
        <taxon>Bacteria</taxon>
        <taxon>Pseudomonadati</taxon>
        <taxon>Pseudomonadota</taxon>
        <taxon>Gammaproteobacteria</taxon>
        <taxon>Oceanospirillales</taxon>
        <taxon>Halomonadaceae</taxon>
        <taxon>Halomonas</taxon>
    </lineage>
</organism>
<evidence type="ECO:0008006" key="3">
    <source>
        <dbReference type="Google" id="ProtNLM"/>
    </source>
</evidence>
<protein>
    <recommendedName>
        <fullName evidence="3">MBL fold metallo-hydrolase</fullName>
    </recommendedName>
</protein>
<dbReference type="Proteomes" id="UP000198693">
    <property type="component" value="Unassembled WGS sequence"/>
</dbReference>
<evidence type="ECO:0000313" key="1">
    <source>
        <dbReference type="EMBL" id="SFU96054.1"/>
    </source>
</evidence>
<keyword evidence="2" id="KW-1185">Reference proteome</keyword>
<sequence length="58" mass="6641">MLIRARPDEWYTTENVGDGITHIGEPFIQTFYRCNVWHIRGRERDMLVDSGMGGGITA</sequence>
<proteinExistence type="predicted"/>
<accession>A0A1I7KF96</accession>
<evidence type="ECO:0000313" key="2">
    <source>
        <dbReference type="Proteomes" id="UP000198693"/>
    </source>
</evidence>
<dbReference type="RefSeq" id="WP_217646258.1">
    <property type="nucleotide sequence ID" value="NZ_FPBP01000019.1"/>
</dbReference>
<dbReference type="STRING" id="463301.SAMN04487955_1199"/>